<dbReference type="EMBL" id="BJZT01000032">
    <property type="protein sequence ID" value="GEP00614.1"/>
    <property type="molecule type" value="Genomic_DNA"/>
</dbReference>
<dbReference type="AlphaFoldDB" id="A0A512ISD1"/>
<keyword evidence="2" id="KW-1185">Reference proteome</keyword>
<dbReference type="Proteomes" id="UP000321258">
    <property type="component" value="Unassembled WGS sequence"/>
</dbReference>
<dbReference type="OrthoDB" id="4553984at2"/>
<proteinExistence type="predicted"/>
<evidence type="ECO:0000313" key="1">
    <source>
        <dbReference type="EMBL" id="GEP00614.1"/>
    </source>
</evidence>
<sequence length="172" mass="16942">MAAVQRFLVQGATSLAEAVPVTTGGAANAGKIPALDPTTGTWDPTMMPPGVAADIKDMPASEALAGPCLVNVYANSGAATARNADGSTQGKPADGYVLGPVAANGTARVYLGSGVVPGFTGLTVGDAFLSPSTPGAVATAGAATAGQTWQKVGKVLDANTLQFTRGEPVSRN</sequence>
<accession>A0A512ISD1</accession>
<dbReference type="RefSeq" id="WP_147080043.1">
    <property type="nucleotide sequence ID" value="NZ_BJZT01000032.1"/>
</dbReference>
<protein>
    <submittedName>
        <fullName evidence="1">Uncharacterized protein</fullName>
    </submittedName>
</protein>
<reference evidence="1 2" key="1">
    <citation type="submission" date="2019-07" db="EMBL/GenBank/DDBJ databases">
        <title>Whole genome shotgun sequence of Methylobacterium haplocladii NBRC 107714.</title>
        <authorList>
            <person name="Hosoyama A."/>
            <person name="Uohara A."/>
            <person name="Ohji S."/>
            <person name="Ichikawa N."/>
        </authorList>
    </citation>
    <scope>NUCLEOTIDE SEQUENCE [LARGE SCALE GENOMIC DNA]</scope>
    <source>
        <strain evidence="1 2">NBRC 107714</strain>
    </source>
</reference>
<organism evidence="1 2">
    <name type="scientific">Methylobacterium haplocladii</name>
    <dbReference type="NCBI Taxonomy" id="1176176"/>
    <lineage>
        <taxon>Bacteria</taxon>
        <taxon>Pseudomonadati</taxon>
        <taxon>Pseudomonadota</taxon>
        <taxon>Alphaproteobacteria</taxon>
        <taxon>Hyphomicrobiales</taxon>
        <taxon>Methylobacteriaceae</taxon>
        <taxon>Methylobacterium</taxon>
    </lineage>
</organism>
<gene>
    <name evidence="1" type="ORF">MHA02_30010</name>
</gene>
<name>A0A512ISD1_9HYPH</name>
<comment type="caution">
    <text evidence="1">The sequence shown here is derived from an EMBL/GenBank/DDBJ whole genome shotgun (WGS) entry which is preliminary data.</text>
</comment>
<evidence type="ECO:0000313" key="2">
    <source>
        <dbReference type="Proteomes" id="UP000321258"/>
    </source>
</evidence>